<gene>
    <name evidence="2" type="ORF">GXP69_02990</name>
</gene>
<keyword evidence="3" id="KW-1185">Reference proteome</keyword>
<name>A0A6B3LT47_9BACT</name>
<dbReference type="EMBL" id="JAAGWD010000001">
    <property type="protein sequence ID" value="NEM96650.1"/>
    <property type="molecule type" value="Genomic_DNA"/>
</dbReference>
<protein>
    <submittedName>
        <fullName evidence="2">Uncharacterized protein</fullName>
    </submittedName>
</protein>
<dbReference type="Proteomes" id="UP000474777">
    <property type="component" value="Unassembled WGS sequence"/>
</dbReference>
<keyword evidence="1" id="KW-1133">Transmembrane helix</keyword>
<accession>A0A6B3LT47</accession>
<dbReference type="AlphaFoldDB" id="A0A6B3LT47"/>
<sequence>MNIKLINFKFIAIHVLASLLMILAARELYLFYKAHFIEAAYLYSNQTDKFFEHIAAHEGNSNDPQVIFNYFYGRFFSGLGGLLLSTSLSWWLSRKSGVHSANIFLVGLLGFSLLFFIQRARFDLHQIINYFFDTYRAIGVRPVLLVHAILLTLLSSLIFFYKNQKPLA</sequence>
<feature type="transmembrane region" description="Helical" evidence="1">
    <location>
        <begin position="98"/>
        <end position="117"/>
    </location>
</feature>
<dbReference type="RefSeq" id="WP_163912188.1">
    <property type="nucleotide sequence ID" value="NZ_JAAGWD010000001.1"/>
</dbReference>
<organism evidence="2 3">
    <name type="scientific">Pontibacter burrus</name>
    <dbReference type="NCBI Taxonomy" id="2704466"/>
    <lineage>
        <taxon>Bacteria</taxon>
        <taxon>Pseudomonadati</taxon>
        <taxon>Bacteroidota</taxon>
        <taxon>Cytophagia</taxon>
        <taxon>Cytophagales</taxon>
        <taxon>Hymenobacteraceae</taxon>
        <taxon>Pontibacter</taxon>
    </lineage>
</organism>
<proteinExistence type="predicted"/>
<feature type="transmembrane region" description="Helical" evidence="1">
    <location>
        <begin position="6"/>
        <end position="25"/>
    </location>
</feature>
<keyword evidence="1" id="KW-0812">Transmembrane</keyword>
<feature type="transmembrane region" description="Helical" evidence="1">
    <location>
        <begin position="138"/>
        <end position="161"/>
    </location>
</feature>
<evidence type="ECO:0000256" key="1">
    <source>
        <dbReference type="SAM" id="Phobius"/>
    </source>
</evidence>
<feature type="transmembrane region" description="Helical" evidence="1">
    <location>
        <begin position="71"/>
        <end position="92"/>
    </location>
</feature>
<reference evidence="2 3" key="1">
    <citation type="submission" date="2020-02" db="EMBL/GenBank/DDBJ databases">
        <authorList>
            <person name="Kim M.K."/>
        </authorList>
    </citation>
    <scope>NUCLEOTIDE SEQUENCE [LARGE SCALE GENOMIC DNA]</scope>
    <source>
        <strain evidence="2 3">BT327</strain>
    </source>
</reference>
<keyword evidence="1" id="KW-0472">Membrane</keyword>
<evidence type="ECO:0000313" key="2">
    <source>
        <dbReference type="EMBL" id="NEM96650.1"/>
    </source>
</evidence>
<evidence type="ECO:0000313" key="3">
    <source>
        <dbReference type="Proteomes" id="UP000474777"/>
    </source>
</evidence>
<comment type="caution">
    <text evidence="2">The sequence shown here is derived from an EMBL/GenBank/DDBJ whole genome shotgun (WGS) entry which is preliminary data.</text>
</comment>